<sequence>MIKGVVHMDARGAGNVAEDAAADLARRREAAMSAYYVNRRFVFIKHSVNLITALMNGVNLFSVLLPFLCGKVRVLVCYSDQRSRIDDINHEGDLKVKDNESVVIVNIIGNFHNLMFD</sequence>
<keyword evidence="3" id="KW-1185">Reference proteome</keyword>
<evidence type="ECO:0000313" key="3">
    <source>
        <dbReference type="Proteomes" id="UP001164746"/>
    </source>
</evidence>
<evidence type="ECO:0000256" key="1">
    <source>
        <dbReference type="SAM" id="Phobius"/>
    </source>
</evidence>
<protein>
    <submittedName>
        <fullName evidence="2">Uncharacterized protein</fullName>
    </submittedName>
</protein>
<organism evidence="2 3">
    <name type="scientific">Mya arenaria</name>
    <name type="common">Soft-shell clam</name>
    <dbReference type="NCBI Taxonomy" id="6604"/>
    <lineage>
        <taxon>Eukaryota</taxon>
        <taxon>Metazoa</taxon>
        <taxon>Spiralia</taxon>
        <taxon>Lophotrochozoa</taxon>
        <taxon>Mollusca</taxon>
        <taxon>Bivalvia</taxon>
        <taxon>Autobranchia</taxon>
        <taxon>Heteroconchia</taxon>
        <taxon>Euheterodonta</taxon>
        <taxon>Imparidentia</taxon>
        <taxon>Neoheterodontei</taxon>
        <taxon>Myida</taxon>
        <taxon>Myoidea</taxon>
        <taxon>Myidae</taxon>
        <taxon>Mya</taxon>
    </lineage>
</organism>
<name>A0ABY7DT46_MYAAR</name>
<keyword evidence="1" id="KW-0472">Membrane</keyword>
<accession>A0ABY7DT46</accession>
<dbReference type="Proteomes" id="UP001164746">
    <property type="component" value="Chromosome 3"/>
</dbReference>
<keyword evidence="1" id="KW-0812">Transmembrane</keyword>
<reference evidence="2" key="1">
    <citation type="submission" date="2022-11" db="EMBL/GenBank/DDBJ databases">
        <title>Centuries of genome instability and evolution in soft-shell clam transmissible cancer (bioRxiv).</title>
        <authorList>
            <person name="Hart S.F.M."/>
            <person name="Yonemitsu M.A."/>
            <person name="Giersch R.M."/>
            <person name="Beal B.F."/>
            <person name="Arriagada G."/>
            <person name="Davis B.W."/>
            <person name="Ostrander E.A."/>
            <person name="Goff S.P."/>
            <person name="Metzger M.J."/>
        </authorList>
    </citation>
    <scope>NUCLEOTIDE SEQUENCE</scope>
    <source>
        <strain evidence="2">MELC-2E11</strain>
        <tissue evidence="2">Siphon/mantle</tissue>
    </source>
</reference>
<feature type="transmembrane region" description="Helical" evidence="1">
    <location>
        <begin position="48"/>
        <end position="68"/>
    </location>
</feature>
<evidence type="ECO:0000313" key="2">
    <source>
        <dbReference type="EMBL" id="WAR00249.1"/>
    </source>
</evidence>
<dbReference type="EMBL" id="CP111014">
    <property type="protein sequence ID" value="WAR00249.1"/>
    <property type="molecule type" value="Genomic_DNA"/>
</dbReference>
<gene>
    <name evidence="2" type="ORF">MAR_024621</name>
</gene>
<keyword evidence="1" id="KW-1133">Transmembrane helix</keyword>
<proteinExistence type="predicted"/>